<dbReference type="PANTHER" id="PTHR42788:SF13">
    <property type="entry name" value="ALIPHATIC SULFONATES IMPORT ATP-BINDING PROTEIN SSUB"/>
    <property type="match status" value="1"/>
</dbReference>
<comment type="caution">
    <text evidence="5">The sequence shown here is derived from an EMBL/GenBank/DDBJ whole genome shotgun (WGS) entry which is preliminary data.</text>
</comment>
<dbReference type="AlphaFoldDB" id="A0A246RPU5"/>
<dbReference type="CDD" id="cd03293">
    <property type="entry name" value="ABC_NrtD_SsuB_transporters"/>
    <property type="match status" value="1"/>
</dbReference>
<dbReference type="PROSITE" id="PS00211">
    <property type="entry name" value="ABC_TRANSPORTER_1"/>
    <property type="match status" value="1"/>
</dbReference>
<dbReference type="GO" id="GO:0016887">
    <property type="term" value="F:ATP hydrolysis activity"/>
    <property type="evidence" value="ECO:0007669"/>
    <property type="project" value="InterPro"/>
</dbReference>
<evidence type="ECO:0000259" key="4">
    <source>
        <dbReference type="PROSITE" id="PS50893"/>
    </source>
</evidence>
<dbReference type="InterPro" id="IPR050166">
    <property type="entry name" value="ABC_transporter_ATP-bind"/>
</dbReference>
<dbReference type="Pfam" id="PF00005">
    <property type="entry name" value="ABC_tran"/>
    <property type="match status" value="1"/>
</dbReference>
<dbReference type="InterPro" id="IPR003439">
    <property type="entry name" value="ABC_transporter-like_ATP-bd"/>
</dbReference>
<keyword evidence="1" id="KW-0813">Transport</keyword>
<reference evidence="5 6" key="1">
    <citation type="submission" date="2017-03" db="EMBL/GenBank/DDBJ databases">
        <title>Whole genome sequence of Micromonospora wenchangensis, isolated from mangrove soil.</title>
        <authorList>
            <person name="Yang H."/>
        </authorList>
    </citation>
    <scope>NUCLEOTIDE SEQUENCE [LARGE SCALE GENOMIC DNA]</scope>
    <source>
        <strain evidence="5 6">CCTCC AA 2012002</strain>
    </source>
</reference>
<accession>A0A246RPU5</accession>
<keyword evidence="6" id="KW-1185">Reference proteome</keyword>
<proteinExistence type="predicted"/>
<dbReference type="SUPFAM" id="SSF52540">
    <property type="entry name" value="P-loop containing nucleoside triphosphate hydrolases"/>
    <property type="match status" value="1"/>
</dbReference>
<feature type="domain" description="ABC transporter" evidence="4">
    <location>
        <begin position="7"/>
        <end position="234"/>
    </location>
</feature>
<dbReference type="PROSITE" id="PS50893">
    <property type="entry name" value="ABC_TRANSPORTER_2"/>
    <property type="match status" value="1"/>
</dbReference>
<dbReference type="EMBL" id="MZMV01000011">
    <property type="protein sequence ID" value="OWV09607.1"/>
    <property type="molecule type" value="Genomic_DNA"/>
</dbReference>
<dbReference type="InterPro" id="IPR027417">
    <property type="entry name" value="P-loop_NTPase"/>
</dbReference>
<sequence length="255" mass="27503">MTRTPVVSARGLSKVYSTRTGTPVVALTDVSFDVAEGEFVSILGPSGCGKSTLLRIVAGLTGETEGTVDVNAAGAGPGTDVGLMFQQAVLLPWRTVEQNVALPGIVAGRRFRDVRPRARSLIEMVGLDGFAEKYPGELSGGMQQRAALARSLLQDPRLLLLDEPFGALDAMTRDQMNLEVERVRQQTGKTILLVTHSIAEAVFLSDRIIVMTGRPGTIREIVDVTLARPRELEVTGSADFGAYTNQIRKLLDRPE</sequence>
<name>A0A246RPU5_9ACTN</name>
<evidence type="ECO:0000256" key="2">
    <source>
        <dbReference type="ARBA" id="ARBA00022741"/>
    </source>
</evidence>
<evidence type="ECO:0000256" key="3">
    <source>
        <dbReference type="ARBA" id="ARBA00022840"/>
    </source>
</evidence>
<dbReference type="InterPro" id="IPR017871">
    <property type="entry name" value="ABC_transporter-like_CS"/>
</dbReference>
<dbReference type="Proteomes" id="UP000197174">
    <property type="component" value="Unassembled WGS sequence"/>
</dbReference>
<keyword evidence="3 5" id="KW-0067">ATP-binding</keyword>
<keyword evidence="2" id="KW-0547">Nucleotide-binding</keyword>
<dbReference type="Gene3D" id="3.40.50.300">
    <property type="entry name" value="P-loop containing nucleotide triphosphate hydrolases"/>
    <property type="match status" value="1"/>
</dbReference>
<evidence type="ECO:0000256" key="1">
    <source>
        <dbReference type="ARBA" id="ARBA00022448"/>
    </source>
</evidence>
<evidence type="ECO:0000313" key="6">
    <source>
        <dbReference type="Proteomes" id="UP000197174"/>
    </source>
</evidence>
<organism evidence="5 6">
    <name type="scientific">Micromonospora wenchangensis</name>
    <dbReference type="NCBI Taxonomy" id="1185415"/>
    <lineage>
        <taxon>Bacteria</taxon>
        <taxon>Bacillati</taxon>
        <taxon>Actinomycetota</taxon>
        <taxon>Actinomycetes</taxon>
        <taxon>Micromonosporales</taxon>
        <taxon>Micromonosporaceae</taxon>
        <taxon>Micromonospora</taxon>
    </lineage>
</organism>
<gene>
    <name evidence="5" type="ORF">B5D80_09030</name>
</gene>
<dbReference type="OrthoDB" id="3210486at2"/>
<dbReference type="GO" id="GO:0005524">
    <property type="term" value="F:ATP binding"/>
    <property type="evidence" value="ECO:0007669"/>
    <property type="project" value="UniProtKB-KW"/>
</dbReference>
<dbReference type="SMART" id="SM00382">
    <property type="entry name" value="AAA"/>
    <property type="match status" value="1"/>
</dbReference>
<dbReference type="PANTHER" id="PTHR42788">
    <property type="entry name" value="TAURINE IMPORT ATP-BINDING PROTEIN-RELATED"/>
    <property type="match status" value="1"/>
</dbReference>
<dbReference type="InterPro" id="IPR003593">
    <property type="entry name" value="AAA+_ATPase"/>
</dbReference>
<evidence type="ECO:0000313" key="5">
    <source>
        <dbReference type="EMBL" id="OWV09607.1"/>
    </source>
</evidence>
<protein>
    <submittedName>
        <fullName evidence="5">ABC transporter ATP-binding protein</fullName>
    </submittedName>
</protein>